<evidence type="ECO:0000256" key="6">
    <source>
        <dbReference type="ARBA" id="ARBA00022723"/>
    </source>
</evidence>
<organism evidence="12 13">
    <name type="scientific">Alicycliphilus denitrificans</name>
    <dbReference type="NCBI Taxonomy" id="179636"/>
    <lineage>
        <taxon>Bacteria</taxon>
        <taxon>Pseudomonadati</taxon>
        <taxon>Pseudomonadota</taxon>
        <taxon>Betaproteobacteria</taxon>
        <taxon>Burkholderiales</taxon>
        <taxon>Comamonadaceae</taxon>
        <taxon>Alicycliphilus</taxon>
    </lineage>
</organism>
<protein>
    <submittedName>
        <fullName evidence="12">FAD-dependent oxidoreductase</fullName>
    </submittedName>
</protein>
<keyword evidence="4" id="KW-0285">Flavoprotein</keyword>
<dbReference type="SUPFAM" id="SSF51395">
    <property type="entry name" value="FMN-linked oxidoreductases"/>
    <property type="match status" value="1"/>
</dbReference>
<dbReference type="EMBL" id="NKDB02000004">
    <property type="protein sequence ID" value="RKJ95166.1"/>
    <property type="molecule type" value="Genomic_DNA"/>
</dbReference>
<evidence type="ECO:0000313" key="13">
    <source>
        <dbReference type="Proteomes" id="UP000216225"/>
    </source>
</evidence>
<dbReference type="Gene3D" id="3.20.20.70">
    <property type="entry name" value="Aldolase class I"/>
    <property type="match status" value="1"/>
</dbReference>
<dbReference type="InterPro" id="IPR051793">
    <property type="entry name" value="NADH:flavin_oxidoreductase"/>
</dbReference>
<dbReference type="PRINTS" id="PR00411">
    <property type="entry name" value="PNDRDTASEI"/>
</dbReference>
<keyword evidence="6" id="KW-0479">Metal-binding</keyword>
<dbReference type="AlphaFoldDB" id="A0A3R7LEF0"/>
<dbReference type="Pfam" id="PF00724">
    <property type="entry name" value="Oxidored_FMN"/>
    <property type="match status" value="1"/>
</dbReference>
<proteinExistence type="inferred from homology"/>
<evidence type="ECO:0000259" key="10">
    <source>
        <dbReference type="Pfam" id="PF00724"/>
    </source>
</evidence>
<evidence type="ECO:0000256" key="5">
    <source>
        <dbReference type="ARBA" id="ARBA00022643"/>
    </source>
</evidence>
<name>A0A3R7LEF0_9BURK</name>
<dbReference type="Pfam" id="PF07992">
    <property type="entry name" value="Pyr_redox_2"/>
    <property type="match status" value="1"/>
</dbReference>
<evidence type="ECO:0000256" key="2">
    <source>
        <dbReference type="ARBA" id="ARBA00001966"/>
    </source>
</evidence>
<keyword evidence="8" id="KW-0408">Iron</keyword>
<dbReference type="PANTHER" id="PTHR42917">
    <property type="entry name" value="2,4-DIENOYL-COA REDUCTASE"/>
    <property type="match status" value="1"/>
</dbReference>
<dbReference type="Proteomes" id="UP000216225">
    <property type="component" value="Unassembled WGS sequence"/>
</dbReference>
<keyword evidence="9" id="KW-0411">Iron-sulfur</keyword>
<accession>A0A3R7LEF0</accession>
<dbReference type="Gene3D" id="3.40.50.720">
    <property type="entry name" value="NAD(P)-binding Rossmann-like Domain"/>
    <property type="match status" value="1"/>
</dbReference>
<keyword evidence="5" id="KW-0288">FMN</keyword>
<dbReference type="InterPro" id="IPR013785">
    <property type="entry name" value="Aldolase_TIM"/>
</dbReference>
<reference evidence="12 13" key="1">
    <citation type="submission" date="2018-09" db="EMBL/GenBank/DDBJ databases">
        <title>Genome comparison of Alicycliphilus sp. BQ1, a polyurethanolytic bacterium, with its closest phylogenetic relatives Alicycliphilus denitrificans BC and K601, unable to attack polyurethane.</title>
        <authorList>
            <person name="Loza-Tavera H."/>
            <person name="Lozano L."/>
            <person name="Cevallos M."/>
            <person name="Maya-Lucas O."/>
            <person name="Garcia-Mena J."/>
            <person name="Hernandez J."/>
        </authorList>
    </citation>
    <scope>NUCLEOTIDE SEQUENCE [LARGE SCALE GENOMIC DNA]</scope>
    <source>
        <strain evidence="12 13">BQ1</strain>
    </source>
</reference>
<comment type="caution">
    <text evidence="12">The sequence shown here is derived from an EMBL/GenBank/DDBJ whole genome shotgun (WGS) entry which is preliminary data.</text>
</comment>
<dbReference type="GO" id="GO:0008670">
    <property type="term" value="F:2,4-dienoyl-CoA reductase (NADPH) activity"/>
    <property type="evidence" value="ECO:0007669"/>
    <property type="project" value="TreeGrafter"/>
</dbReference>
<evidence type="ECO:0000256" key="8">
    <source>
        <dbReference type="ARBA" id="ARBA00023004"/>
    </source>
</evidence>
<dbReference type="InterPro" id="IPR001155">
    <property type="entry name" value="OxRdtase_FMN_N"/>
</dbReference>
<dbReference type="Gene3D" id="3.50.50.60">
    <property type="entry name" value="FAD/NAD(P)-binding domain"/>
    <property type="match status" value="1"/>
</dbReference>
<dbReference type="GO" id="GO:0010181">
    <property type="term" value="F:FMN binding"/>
    <property type="evidence" value="ECO:0007669"/>
    <property type="project" value="InterPro"/>
</dbReference>
<dbReference type="GO" id="GO:0046872">
    <property type="term" value="F:metal ion binding"/>
    <property type="evidence" value="ECO:0007669"/>
    <property type="project" value="UniProtKB-KW"/>
</dbReference>
<evidence type="ECO:0000313" key="12">
    <source>
        <dbReference type="EMBL" id="RKJ95166.1"/>
    </source>
</evidence>
<sequence length="656" mass="69836">MSLYKRVFSPIRIGGVEVPNRIVRTAHATRLAHRYVNDGLIAYHLERAKGGAGLSIIESTSVHPSSTFSLSAADDGAIAPMRRLVDAIAPTGMKLFTQLWHGGYTDPAADGGLPWAVTALPGRYAVAPPIPMATGQIGELVHAYGQAAARMQAAGLDGVEVLAGAGYLFSQFFSPVLNQRQDAYGGSFDNRIRALLEALRAIRAATAPGFALGVRLGASTDERILSTADVNAIALRAQAEGLIDFVNITHGDYYFHVERYAGMDRPVGYQLPASERVGQGLTVPRIIAGRYATLDDAEQALKEGQADMVNIVRGMIADPMLVVKSRAGRGTEVRPCIGCNQGCIGGVFTGRMRCAVNPVVGDEARLAEDSIVPTQSPRKVLVVGGGVAGMEAARTARLMGHQVTLIEATSGLGGLLNCAKHLPRLHLIGDIALWLESEIYRLGVDVRLATYVEAGEVLAEHPDVVIVATGSQPTEARDFRQTADPAAELRIAPGARVLTSLDLCMAGAGDHGKTALVFDDIGHYEAIGCCEALIASGAEVTYVTRHLMFAPAMEGTGRTQAALQRFHQAGRFRIFTQSALVSIDKGSAEVRPLYGEAAETVPADTVVLVGYRQSQNEIWHTLQGRVPQLHIVGDALSARDIQPAIREGHLAARSIT</sequence>
<comment type="cofactor">
    <cofactor evidence="2">
        <name>[4Fe-4S] cluster</name>
        <dbReference type="ChEBI" id="CHEBI:49883"/>
    </cofactor>
</comment>
<gene>
    <name evidence="12" type="ORF">CE154_018855</name>
</gene>
<evidence type="ECO:0000259" key="11">
    <source>
        <dbReference type="Pfam" id="PF07992"/>
    </source>
</evidence>
<feature type="domain" description="NADH:flavin oxidoreductase/NADH oxidase N-terminal" evidence="10">
    <location>
        <begin position="7"/>
        <end position="330"/>
    </location>
</feature>
<dbReference type="PANTHER" id="PTHR42917:SF2">
    <property type="entry name" value="2,4-DIENOYL-COA REDUCTASE [(2E)-ENOYL-COA-PRODUCING]"/>
    <property type="match status" value="1"/>
</dbReference>
<comment type="similarity">
    <text evidence="3">In the N-terminal section; belongs to the NADH:flavin oxidoreductase/NADH oxidase family.</text>
</comment>
<dbReference type="InterPro" id="IPR036188">
    <property type="entry name" value="FAD/NAD-bd_sf"/>
</dbReference>
<dbReference type="InterPro" id="IPR023753">
    <property type="entry name" value="FAD/NAD-binding_dom"/>
</dbReference>
<dbReference type="RefSeq" id="WP_094437675.1">
    <property type="nucleotide sequence ID" value="NZ_NKDB02000004.1"/>
</dbReference>
<comment type="cofactor">
    <cofactor evidence="1">
        <name>FMN</name>
        <dbReference type="ChEBI" id="CHEBI:58210"/>
    </cofactor>
</comment>
<dbReference type="GO" id="GO:0033543">
    <property type="term" value="P:fatty acid beta-oxidation, unsaturated, even number, reductase/isomerase pathway"/>
    <property type="evidence" value="ECO:0007669"/>
    <property type="project" value="TreeGrafter"/>
</dbReference>
<evidence type="ECO:0000256" key="1">
    <source>
        <dbReference type="ARBA" id="ARBA00001917"/>
    </source>
</evidence>
<evidence type="ECO:0000256" key="4">
    <source>
        <dbReference type="ARBA" id="ARBA00022630"/>
    </source>
</evidence>
<feature type="domain" description="FAD/NAD(P)-binding" evidence="11">
    <location>
        <begin position="373"/>
        <end position="475"/>
    </location>
</feature>
<evidence type="ECO:0000256" key="7">
    <source>
        <dbReference type="ARBA" id="ARBA00023002"/>
    </source>
</evidence>
<dbReference type="SUPFAM" id="SSF51905">
    <property type="entry name" value="FAD/NAD(P)-binding domain"/>
    <property type="match status" value="1"/>
</dbReference>
<evidence type="ECO:0000256" key="3">
    <source>
        <dbReference type="ARBA" id="ARBA00011048"/>
    </source>
</evidence>
<keyword evidence="7" id="KW-0560">Oxidoreductase</keyword>
<evidence type="ECO:0000256" key="9">
    <source>
        <dbReference type="ARBA" id="ARBA00023014"/>
    </source>
</evidence>
<dbReference type="GO" id="GO:0051536">
    <property type="term" value="F:iron-sulfur cluster binding"/>
    <property type="evidence" value="ECO:0007669"/>
    <property type="project" value="UniProtKB-KW"/>
</dbReference>